<keyword evidence="9" id="KW-1185">Reference proteome</keyword>
<evidence type="ECO:0000256" key="3">
    <source>
        <dbReference type="ARBA" id="ARBA00022748"/>
    </source>
</evidence>
<dbReference type="PANTHER" id="PTHR31566">
    <property type="entry name" value="CYTOCHROME C BIOGENESIS PROTEIN CCS1, CHLOROPLASTIC"/>
    <property type="match status" value="1"/>
</dbReference>
<dbReference type="PANTHER" id="PTHR31566:SF0">
    <property type="entry name" value="CYTOCHROME C BIOGENESIS PROTEIN CCS1, CHLOROPLASTIC"/>
    <property type="match status" value="1"/>
</dbReference>
<keyword evidence="5 6" id="KW-0472">Membrane</keyword>
<protein>
    <submittedName>
        <fullName evidence="8">Cytochrome c biogenesis protein</fullName>
    </submittedName>
</protein>
<evidence type="ECO:0000256" key="5">
    <source>
        <dbReference type="ARBA" id="ARBA00023136"/>
    </source>
</evidence>
<name>A0A1G9H5L8_9ACTN</name>
<dbReference type="RefSeq" id="WP_176761595.1">
    <property type="nucleotide sequence ID" value="NZ_FNGP01000001.1"/>
</dbReference>
<proteinExistence type="predicted"/>
<evidence type="ECO:0000256" key="2">
    <source>
        <dbReference type="ARBA" id="ARBA00022692"/>
    </source>
</evidence>
<dbReference type="GO" id="GO:0017004">
    <property type="term" value="P:cytochrome complex assembly"/>
    <property type="evidence" value="ECO:0007669"/>
    <property type="project" value="UniProtKB-KW"/>
</dbReference>
<feature type="domain" description="ResB-like" evidence="7">
    <location>
        <begin position="41"/>
        <end position="460"/>
    </location>
</feature>
<feature type="transmembrane region" description="Helical" evidence="6">
    <location>
        <begin position="91"/>
        <end position="120"/>
    </location>
</feature>
<dbReference type="InterPro" id="IPR007816">
    <property type="entry name" value="ResB-like_domain"/>
</dbReference>
<evidence type="ECO:0000313" key="8">
    <source>
        <dbReference type="EMBL" id="SDL08044.1"/>
    </source>
</evidence>
<dbReference type="Proteomes" id="UP000199475">
    <property type="component" value="Unassembled WGS sequence"/>
</dbReference>
<dbReference type="STRING" id="686624.SAMN04488242_0083"/>
<evidence type="ECO:0000259" key="7">
    <source>
        <dbReference type="Pfam" id="PF05140"/>
    </source>
</evidence>
<organism evidence="8 9">
    <name type="scientific">Tessaracoccus oleiagri</name>
    <dbReference type="NCBI Taxonomy" id="686624"/>
    <lineage>
        <taxon>Bacteria</taxon>
        <taxon>Bacillati</taxon>
        <taxon>Actinomycetota</taxon>
        <taxon>Actinomycetes</taxon>
        <taxon>Propionibacteriales</taxon>
        <taxon>Propionibacteriaceae</taxon>
        <taxon>Tessaracoccus</taxon>
    </lineage>
</organism>
<dbReference type="Pfam" id="PF05140">
    <property type="entry name" value="ResB"/>
    <property type="match status" value="1"/>
</dbReference>
<feature type="transmembrane region" description="Helical" evidence="6">
    <location>
        <begin position="42"/>
        <end position="60"/>
    </location>
</feature>
<gene>
    <name evidence="8" type="ORF">SAMN04488242_0083</name>
</gene>
<feature type="transmembrane region" description="Helical" evidence="6">
    <location>
        <begin position="414"/>
        <end position="433"/>
    </location>
</feature>
<keyword evidence="3" id="KW-0201">Cytochrome c-type biogenesis</keyword>
<evidence type="ECO:0000256" key="6">
    <source>
        <dbReference type="SAM" id="Phobius"/>
    </source>
</evidence>
<dbReference type="InterPro" id="IPR023494">
    <property type="entry name" value="Cyt_c_bgen_Ccs1/CcsB/ResB"/>
</dbReference>
<keyword evidence="2 6" id="KW-0812">Transmembrane</keyword>
<dbReference type="EMBL" id="FNGP01000001">
    <property type="protein sequence ID" value="SDL08044.1"/>
    <property type="molecule type" value="Genomic_DNA"/>
</dbReference>
<accession>A0A1G9H5L8</accession>
<keyword evidence="4 6" id="KW-1133">Transmembrane helix</keyword>
<reference evidence="8 9" key="1">
    <citation type="submission" date="2016-10" db="EMBL/GenBank/DDBJ databases">
        <authorList>
            <person name="de Groot N.N."/>
        </authorList>
    </citation>
    <scope>NUCLEOTIDE SEQUENCE [LARGE SCALE GENOMIC DNA]</scope>
    <source>
        <strain evidence="8 9">CGMCC 1.9159</strain>
    </source>
</reference>
<comment type="subcellular location">
    <subcellularLocation>
        <location evidence="1">Membrane</location>
        <topology evidence="1">Multi-pass membrane protein</topology>
    </subcellularLocation>
</comment>
<feature type="transmembrane region" description="Helical" evidence="6">
    <location>
        <begin position="199"/>
        <end position="220"/>
    </location>
</feature>
<evidence type="ECO:0000256" key="4">
    <source>
        <dbReference type="ARBA" id="ARBA00022989"/>
    </source>
</evidence>
<dbReference type="AlphaFoldDB" id="A0A1G9H5L8"/>
<dbReference type="GO" id="GO:0016020">
    <property type="term" value="C:membrane"/>
    <property type="evidence" value="ECO:0007669"/>
    <property type="project" value="UniProtKB-SubCell"/>
</dbReference>
<evidence type="ECO:0000256" key="1">
    <source>
        <dbReference type="ARBA" id="ARBA00004141"/>
    </source>
</evidence>
<evidence type="ECO:0000313" key="9">
    <source>
        <dbReference type="Proteomes" id="UP000199475"/>
    </source>
</evidence>
<sequence length="483" mass="52277">MLKPSPSAVEPVEPVDGFNAPIRVSGRSVFRRAYAFLHNKKVGLFLILATGLLALVGALARQMPASVRLDPAASAAWLDEVRPVFGGWTDIAHAIGVFHIFSSPLFLTVSALLALSIVACTTHRLPTVYRQGFRPRTSVSARFFEHTKLHAQHDSPLDVDRTVDEVAAVIARRRYRVIRDADGTTIYSDRFHWAPLGTAVSHTGYVVIMAGFLVSAVAGFRVDNFDLTVGIPREVGNGTGLTAEAASFADAYDEATGTPIDYVTDLILRRDGDEVARQDVRVNEPLIIDGVYFHQASFGVAAVVRVTGPDGDVLLDGGVPLAWRTPDQRLQYGVEVFHELGLELFVISNASGSTTPGLSAGQVRFEVYPVASREPLGVATVDAGAAASVGDLSVSFLREQKYTSLIVKRDPGSWVVWLGCTLLVVGVTVTLGLRHRRQWVRVTPTPTGSCVQIATTDRPDSIRSRNFHELSTSIASALRRPAD</sequence>